<gene>
    <name evidence="2" type="ORF">OO013_02405</name>
</gene>
<reference evidence="2 3" key="1">
    <citation type="submission" date="2022-11" db="EMBL/GenBank/DDBJ databases">
        <title>The characterization of three novel Bacteroidetes species and genomic analysis of their roles in tidal elemental geochemical cycles.</title>
        <authorList>
            <person name="Ma K."/>
        </authorList>
    </citation>
    <scope>NUCLEOTIDE SEQUENCE [LARGE SCALE GENOMIC DNA]</scope>
    <source>
        <strain evidence="2 3">M17</strain>
    </source>
</reference>
<dbReference type="EMBL" id="JAPFQN010000002">
    <property type="protein sequence ID" value="MCX2742697.1"/>
    <property type="molecule type" value="Genomic_DNA"/>
</dbReference>
<feature type="domain" description="Contractile injection system tube protein N-terminal" evidence="1">
    <location>
        <begin position="7"/>
        <end position="161"/>
    </location>
</feature>
<dbReference type="Pfam" id="PF19266">
    <property type="entry name" value="CIS_tube"/>
    <property type="match status" value="1"/>
</dbReference>
<name>A0ABT3RLL3_9BACT</name>
<dbReference type="RefSeq" id="WP_266054991.1">
    <property type="nucleotide sequence ID" value="NZ_JAPFQN010000002.1"/>
</dbReference>
<evidence type="ECO:0000259" key="1">
    <source>
        <dbReference type="Pfam" id="PF19266"/>
    </source>
</evidence>
<accession>A0ABT3RLL3</accession>
<organism evidence="2 3">
    <name type="scientific">Mangrovivirga halotolerans</name>
    <dbReference type="NCBI Taxonomy" id="2993936"/>
    <lineage>
        <taxon>Bacteria</taxon>
        <taxon>Pseudomonadati</taxon>
        <taxon>Bacteroidota</taxon>
        <taxon>Cytophagia</taxon>
        <taxon>Cytophagales</taxon>
        <taxon>Mangrovivirgaceae</taxon>
        <taxon>Mangrovivirga</taxon>
    </lineage>
</organism>
<keyword evidence="3" id="KW-1185">Reference proteome</keyword>
<evidence type="ECO:0000313" key="2">
    <source>
        <dbReference type="EMBL" id="MCX2742697.1"/>
    </source>
</evidence>
<dbReference type="Proteomes" id="UP001209885">
    <property type="component" value="Unassembled WGS sequence"/>
</dbReference>
<dbReference type="InterPro" id="IPR045361">
    <property type="entry name" value="CIS_tube_prot_N"/>
</dbReference>
<evidence type="ECO:0000313" key="3">
    <source>
        <dbReference type="Proteomes" id="UP001209885"/>
    </source>
</evidence>
<protein>
    <recommendedName>
        <fullName evidence="1">Contractile injection system tube protein N-terminal domain-containing protein</fullName>
    </recommendedName>
</protein>
<sequence>MADERSKLEKLKIISYSTASYDSKDELGSMSVYMNPNSITNQMSINYNADQPDDTEMSEQKFKHINSEKLQFEIWFDGTGANGKVISVSEELKNLRGLIYDYIGSSHETPFVELNWGKSVSFKGRMESMNVTHTLFAPNGDSLRAKVNLGFVSARTLEEQVKRQNRNSPDLSHLITVKIGDNLPQMCKKVYGDPQYYMQVAQINGLTSFRDLKPGMELSFPPLKK</sequence>
<comment type="caution">
    <text evidence="2">The sequence shown here is derived from an EMBL/GenBank/DDBJ whole genome shotgun (WGS) entry which is preliminary data.</text>
</comment>
<proteinExistence type="predicted"/>